<dbReference type="FunFam" id="1.10.10.10:FF:000214">
    <property type="entry name" value="Methylated-DNA--protein-cysteine methyltransferase"/>
    <property type="match status" value="1"/>
</dbReference>
<evidence type="ECO:0000256" key="8">
    <source>
        <dbReference type="ARBA" id="ARBA00049348"/>
    </source>
</evidence>
<comment type="subcellular location">
    <subcellularLocation>
        <location evidence="9">Cytoplasm</location>
    </subcellularLocation>
</comment>
<accession>A0A437Q8P6</accession>
<sequence length="158" mass="16956">MAYLTRYLDSPIGTLVLRADDSALREILFVEAPEAVADASPILDAACAQLTAYFAGELMQFDLPLGGEGTEFQRSVWGALTTIPYGETCSYADIAHKIDNPKSVRAVGMANGKNPLSIVVPCHRVIGSSGKLTGYAGGLSRKEWLLAHEAAHSDYRLV</sequence>
<evidence type="ECO:0000256" key="9">
    <source>
        <dbReference type="HAMAP-Rule" id="MF_00772"/>
    </source>
</evidence>
<reference evidence="12 13" key="1">
    <citation type="submission" date="2019-01" db="EMBL/GenBank/DDBJ databases">
        <authorList>
            <person name="Chen W.-M."/>
        </authorList>
    </citation>
    <scope>NUCLEOTIDE SEQUENCE [LARGE SCALE GENOMIC DNA]</scope>
    <source>
        <strain evidence="12 13">HPM-16</strain>
    </source>
</reference>
<keyword evidence="6 9" id="KW-0227">DNA damage</keyword>
<evidence type="ECO:0000256" key="3">
    <source>
        <dbReference type="ARBA" id="ARBA00022490"/>
    </source>
</evidence>
<proteinExistence type="inferred from homology"/>
<feature type="active site" description="Nucleophile; methyl group acceptor" evidence="9">
    <location>
        <position position="122"/>
    </location>
</feature>
<name>A0A437Q8P6_9GAMM</name>
<dbReference type="InterPro" id="IPR014048">
    <property type="entry name" value="MethylDNA_cys_MeTrfase_DNA-bd"/>
</dbReference>
<comment type="function">
    <text evidence="9">Involved in the cellular defense against the biological effects of O6-methylguanine (O6-MeG) and O4-methylthymine (O4-MeT) in DNA. Repairs the methylated nucleobase in DNA by stoichiometrically transferring the methyl group to a cysteine residue in the enzyme. This is a suicide reaction: the enzyme is irreversibly inactivated.</text>
</comment>
<feature type="domain" description="Methylated-DNA-[protein]-cysteine S-methyltransferase DNA binding" evidence="10">
    <location>
        <begin position="71"/>
        <end position="150"/>
    </location>
</feature>
<keyword evidence="3 9" id="KW-0963">Cytoplasm</keyword>
<evidence type="ECO:0000256" key="7">
    <source>
        <dbReference type="ARBA" id="ARBA00023204"/>
    </source>
</evidence>
<feature type="domain" description="Methylguanine DNA methyltransferase ribonuclease-like" evidence="11">
    <location>
        <begin position="6"/>
        <end position="65"/>
    </location>
</feature>
<dbReference type="Proteomes" id="UP000282818">
    <property type="component" value="Unassembled WGS sequence"/>
</dbReference>
<dbReference type="HAMAP" id="MF_00772">
    <property type="entry name" value="OGT"/>
    <property type="match status" value="1"/>
</dbReference>
<dbReference type="PANTHER" id="PTHR10815:SF5">
    <property type="entry name" value="METHYLATED-DNA--PROTEIN-CYSTEINE METHYLTRANSFERASE"/>
    <property type="match status" value="1"/>
</dbReference>
<evidence type="ECO:0000256" key="4">
    <source>
        <dbReference type="ARBA" id="ARBA00022603"/>
    </source>
</evidence>
<dbReference type="GO" id="GO:0032259">
    <property type="term" value="P:methylation"/>
    <property type="evidence" value="ECO:0007669"/>
    <property type="project" value="UniProtKB-KW"/>
</dbReference>
<evidence type="ECO:0000256" key="2">
    <source>
        <dbReference type="ARBA" id="ARBA00008711"/>
    </source>
</evidence>
<gene>
    <name evidence="12" type="ORF">EOE65_07665</name>
</gene>
<comment type="similarity">
    <text evidence="2 9">Belongs to the MGMT family.</text>
</comment>
<comment type="miscellaneous">
    <text evidence="9">This enzyme catalyzes only one turnover and therefore is not strictly catalytic. According to one definition, an enzyme is a biocatalyst that acts repeatedly and over many reaction cycles.</text>
</comment>
<keyword evidence="4 9" id="KW-0489">Methyltransferase</keyword>
<dbReference type="Gene3D" id="3.30.160.70">
    <property type="entry name" value="Methylated DNA-protein cysteine methyltransferase domain"/>
    <property type="match status" value="1"/>
</dbReference>
<dbReference type="GO" id="GO:0006307">
    <property type="term" value="P:DNA alkylation repair"/>
    <property type="evidence" value="ECO:0007669"/>
    <property type="project" value="UniProtKB-UniRule"/>
</dbReference>
<evidence type="ECO:0000313" key="12">
    <source>
        <dbReference type="EMBL" id="RVU30885.1"/>
    </source>
</evidence>
<dbReference type="NCBIfam" id="TIGR00589">
    <property type="entry name" value="ogt"/>
    <property type="match status" value="1"/>
</dbReference>
<dbReference type="SUPFAM" id="SSF53155">
    <property type="entry name" value="Methylated DNA-protein cysteine methyltransferase domain"/>
    <property type="match status" value="1"/>
</dbReference>
<keyword evidence="5 9" id="KW-0808">Transferase</keyword>
<dbReference type="Pfam" id="PF01035">
    <property type="entry name" value="DNA_binding_1"/>
    <property type="match status" value="1"/>
</dbReference>
<evidence type="ECO:0000256" key="5">
    <source>
        <dbReference type="ARBA" id="ARBA00022679"/>
    </source>
</evidence>
<dbReference type="Pfam" id="PF02870">
    <property type="entry name" value="Methyltransf_1N"/>
    <property type="match status" value="1"/>
</dbReference>
<dbReference type="EC" id="2.1.1.63" evidence="9"/>
<dbReference type="InterPro" id="IPR036217">
    <property type="entry name" value="MethylDNA_cys_MeTrfase_DNAb"/>
</dbReference>
<dbReference type="InterPro" id="IPR036388">
    <property type="entry name" value="WH-like_DNA-bd_sf"/>
</dbReference>
<keyword evidence="13" id="KW-1185">Reference proteome</keyword>
<dbReference type="EMBL" id="SACQ01000003">
    <property type="protein sequence ID" value="RVU30885.1"/>
    <property type="molecule type" value="Genomic_DNA"/>
</dbReference>
<keyword evidence="7 9" id="KW-0234">DNA repair</keyword>
<dbReference type="InterPro" id="IPR001497">
    <property type="entry name" value="MethylDNA_cys_MeTrfase_AS"/>
</dbReference>
<dbReference type="PANTHER" id="PTHR10815">
    <property type="entry name" value="METHYLATED-DNA--PROTEIN-CYSTEINE METHYLTRANSFERASE"/>
    <property type="match status" value="1"/>
</dbReference>
<evidence type="ECO:0000259" key="11">
    <source>
        <dbReference type="Pfam" id="PF02870"/>
    </source>
</evidence>
<dbReference type="InterPro" id="IPR008332">
    <property type="entry name" value="MethylG_MeTrfase_N"/>
</dbReference>
<dbReference type="Gene3D" id="1.10.10.10">
    <property type="entry name" value="Winged helix-like DNA-binding domain superfamily/Winged helix DNA-binding domain"/>
    <property type="match status" value="1"/>
</dbReference>
<dbReference type="PROSITE" id="PS00374">
    <property type="entry name" value="MGMT"/>
    <property type="match status" value="1"/>
</dbReference>
<dbReference type="InterPro" id="IPR023546">
    <property type="entry name" value="MGMT"/>
</dbReference>
<evidence type="ECO:0000256" key="6">
    <source>
        <dbReference type="ARBA" id="ARBA00022763"/>
    </source>
</evidence>
<comment type="caution">
    <text evidence="12">The sequence shown here is derived from an EMBL/GenBank/DDBJ whole genome shotgun (WGS) entry which is preliminary data.</text>
</comment>
<organism evidence="12 13">
    <name type="scientific">Neptunomonas marina</name>
    <dbReference type="NCBI Taxonomy" id="1815562"/>
    <lineage>
        <taxon>Bacteria</taxon>
        <taxon>Pseudomonadati</taxon>
        <taxon>Pseudomonadota</taxon>
        <taxon>Gammaproteobacteria</taxon>
        <taxon>Oceanospirillales</taxon>
        <taxon>Oceanospirillaceae</taxon>
        <taxon>Neptunomonas</taxon>
    </lineage>
</organism>
<dbReference type="GO" id="GO:0003908">
    <property type="term" value="F:methylated-DNA-[protein]-cysteine S-methyltransferase activity"/>
    <property type="evidence" value="ECO:0007669"/>
    <property type="project" value="UniProtKB-UniRule"/>
</dbReference>
<comment type="catalytic activity">
    <reaction evidence="8 9">
        <text>a 6-O-methyl-2'-deoxyguanosine in DNA + L-cysteinyl-[protein] = S-methyl-L-cysteinyl-[protein] + a 2'-deoxyguanosine in DNA</text>
        <dbReference type="Rhea" id="RHEA:24000"/>
        <dbReference type="Rhea" id="RHEA-COMP:10131"/>
        <dbReference type="Rhea" id="RHEA-COMP:10132"/>
        <dbReference type="Rhea" id="RHEA-COMP:11367"/>
        <dbReference type="Rhea" id="RHEA-COMP:11368"/>
        <dbReference type="ChEBI" id="CHEBI:29950"/>
        <dbReference type="ChEBI" id="CHEBI:82612"/>
        <dbReference type="ChEBI" id="CHEBI:85445"/>
        <dbReference type="ChEBI" id="CHEBI:85448"/>
        <dbReference type="EC" id="2.1.1.63"/>
    </reaction>
</comment>
<evidence type="ECO:0000256" key="1">
    <source>
        <dbReference type="ARBA" id="ARBA00001286"/>
    </source>
</evidence>
<evidence type="ECO:0000313" key="13">
    <source>
        <dbReference type="Proteomes" id="UP000282818"/>
    </source>
</evidence>
<dbReference type="InterPro" id="IPR036631">
    <property type="entry name" value="MGMT_N_sf"/>
</dbReference>
<dbReference type="RefSeq" id="WP_127693730.1">
    <property type="nucleotide sequence ID" value="NZ_SACQ01000003.1"/>
</dbReference>
<comment type="catalytic activity">
    <reaction evidence="1 9">
        <text>a 4-O-methyl-thymidine in DNA + L-cysteinyl-[protein] = a thymidine in DNA + S-methyl-L-cysteinyl-[protein]</text>
        <dbReference type="Rhea" id="RHEA:53428"/>
        <dbReference type="Rhea" id="RHEA-COMP:10131"/>
        <dbReference type="Rhea" id="RHEA-COMP:10132"/>
        <dbReference type="Rhea" id="RHEA-COMP:13555"/>
        <dbReference type="Rhea" id="RHEA-COMP:13556"/>
        <dbReference type="ChEBI" id="CHEBI:29950"/>
        <dbReference type="ChEBI" id="CHEBI:82612"/>
        <dbReference type="ChEBI" id="CHEBI:137386"/>
        <dbReference type="ChEBI" id="CHEBI:137387"/>
        <dbReference type="EC" id="2.1.1.63"/>
    </reaction>
</comment>
<dbReference type="AlphaFoldDB" id="A0A437Q8P6"/>
<evidence type="ECO:0000259" key="10">
    <source>
        <dbReference type="Pfam" id="PF01035"/>
    </source>
</evidence>
<protein>
    <recommendedName>
        <fullName evidence="9">Methylated-DNA--protein-cysteine methyltransferase</fullName>
        <ecNumber evidence="9">2.1.1.63</ecNumber>
    </recommendedName>
    <alternativeName>
        <fullName evidence="9">6-O-methylguanine-DNA methyltransferase</fullName>
        <shortName evidence="9">MGMT</shortName>
    </alternativeName>
    <alternativeName>
        <fullName evidence="9">O-6-methylguanine-DNA-alkyltransferase</fullName>
    </alternativeName>
</protein>
<dbReference type="SUPFAM" id="SSF46767">
    <property type="entry name" value="Methylated DNA-protein cysteine methyltransferase, C-terminal domain"/>
    <property type="match status" value="1"/>
</dbReference>
<dbReference type="CDD" id="cd06445">
    <property type="entry name" value="ATase"/>
    <property type="match status" value="1"/>
</dbReference>
<dbReference type="GO" id="GO:0005737">
    <property type="term" value="C:cytoplasm"/>
    <property type="evidence" value="ECO:0007669"/>
    <property type="project" value="UniProtKB-SubCell"/>
</dbReference>